<dbReference type="InterPro" id="IPR036065">
    <property type="entry name" value="BolA-like_sf"/>
</dbReference>
<accession>A0AA42B6R4</accession>
<evidence type="ECO:0000256" key="2">
    <source>
        <dbReference type="RuleBase" id="RU003860"/>
    </source>
</evidence>
<name>A0AA42B6R4_9GAMM</name>
<evidence type="ECO:0000256" key="1">
    <source>
        <dbReference type="ARBA" id="ARBA00005578"/>
    </source>
</evidence>
<dbReference type="InterPro" id="IPR002634">
    <property type="entry name" value="BolA"/>
</dbReference>
<dbReference type="InterPro" id="IPR050961">
    <property type="entry name" value="BolA/IbaG_stress_morph_reg"/>
</dbReference>
<keyword evidence="4" id="KW-1185">Reference proteome</keyword>
<dbReference type="SUPFAM" id="SSF82657">
    <property type="entry name" value="BolA-like"/>
    <property type="match status" value="1"/>
</dbReference>
<comment type="similarity">
    <text evidence="1 2">Belongs to the BolA/IbaG family.</text>
</comment>
<dbReference type="RefSeq" id="WP_251259986.1">
    <property type="nucleotide sequence ID" value="NZ_JAMQGP010000001.1"/>
</dbReference>
<gene>
    <name evidence="3" type="ORF">NAF29_02920</name>
</gene>
<dbReference type="Gene3D" id="3.30.300.90">
    <property type="entry name" value="BolA-like"/>
    <property type="match status" value="1"/>
</dbReference>
<dbReference type="PANTHER" id="PTHR46229:SF4">
    <property type="entry name" value="ACID STRESS PROTEIN IBAG"/>
    <property type="match status" value="1"/>
</dbReference>
<evidence type="ECO:0000313" key="4">
    <source>
        <dbReference type="Proteomes" id="UP001165393"/>
    </source>
</evidence>
<dbReference type="Proteomes" id="UP001165393">
    <property type="component" value="Unassembled WGS sequence"/>
</dbReference>
<dbReference type="EMBL" id="JAMQGP010000001">
    <property type="protein sequence ID" value="MCM2678623.1"/>
    <property type="molecule type" value="Genomic_DNA"/>
</dbReference>
<comment type="caution">
    <text evidence="3">The sequence shown here is derived from an EMBL/GenBank/DDBJ whole genome shotgun (WGS) entry which is preliminary data.</text>
</comment>
<reference evidence="3 4" key="1">
    <citation type="journal article" date="2013" name="Antonie Van Leeuwenhoek">
        <title>Echinimonas agarilytica gen. nov., sp. nov., a new gammaproteobacterium isolated from the sea urchin Strongylocentrotus intermedius.</title>
        <authorList>
            <person name="Nedashkovskaya O.I."/>
            <person name="Stenkova A.M."/>
            <person name="Zhukova N.V."/>
            <person name="Van Trappen S."/>
            <person name="Lee J.S."/>
            <person name="Kim S.B."/>
        </authorList>
    </citation>
    <scope>NUCLEOTIDE SEQUENCE [LARGE SCALE GENOMIC DNA]</scope>
    <source>
        <strain evidence="3 4">KMM 6351</strain>
    </source>
</reference>
<dbReference type="PANTHER" id="PTHR46229">
    <property type="entry name" value="BOLA TRANSCRIPTION REGULATOR"/>
    <property type="match status" value="1"/>
</dbReference>
<evidence type="ECO:0000313" key="3">
    <source>
        <dbReference type="EMBL" id="MCM2678623.1"/>
    </source>
</evidence>
<dbReference type="Pfam" id="PF01722">
    <property type="entry name" value="BolA"/>
    <property type="match status" value="1"/>
</dbReference>
<organism evidence="3 4">
    <name type="scientific">Echinimonas agarilytica</name>
    <dbReference type="NCBI Taxonomy" id="1215918"/>
    <lineage>
        <taxon>Bacteria</taxon>
        <taxon>Pseudomonadati</taxon>
        <taxon>Pseudomonadota</taxon>
        <taxon>Gammaproteobacteria</taxon>
        <taxon>Alteromonadales</taxon>
        <taxon>Echinimonadaceae</taxon>
        <taxon>Echinimonas</taxon>
    </lineage>
</organism>
<protein>
    <submittedName>
        <fullName evidence="3">BolA family transcriptional regulator</fullName>
    </submittedName>
</protein>
<proteinExistence type="inferred from homology"/>
<dbReference type="AlphaFoldDB" id="A0AA42B6R4"/>
<dbReference type="PIRSF" id="PIRSF003113">
    <property type="entry name" value="BolA"/>
    <property type="match status" value="1"/>
</dbReference>
<sequence length="84" mass="9488">MEPAEIKALLEQSLDLTDCHVESDGSHYKVIAVGEMFDGLSRVKAQQAIYQPLQAQIADGSLHALTIKTYTPTQWQRERKLMML</sequence>